<evidence type="ECO:0000313" key="6">
    <source>
        <dbReference type="Proteomes" id="UP000237752"/>
    </source>
</evidence>
<dbReference type="RefSeq" id="WP_170111013.1">
    <property type="nucleotide sequence ID" value="NZ_PVUE01000006.1"/>
</dbReference>
<evidence type="ECO:0000256" key="2">
    <source>
        <dbReference type="ARBA" id="ARBA00023054"/>
    </source>
</evidence>
<dbReference type="PANTHER" id="PTHR32347">
    <property type="entry name" value="EFFLUX SYSTEM COMPONENT YKNX-RELATED"/>
    <property type="match status" value="1"/>
</dbReference>
<name>A0A2T1A0W0_9ACTN</name>
<feature type="compositionally biased region" description="Low complexity" evidence="4">
    <location>
        <begin position="313"/>
        <end position="323"/>
    </location>
</feature>
<sequence>MAVAAVVVIGGVLAYTTRTPQPSYRVASATKDDVQAVVTASGTIEQVNTANIGFVTSGQVSSIAVAVGQQVSAGETLASLDAANLQNALTAAQAAVAAAQAKLAADQSGELGTGAAPAIYIKNGTLQVEQVDDSGTSASSQLQAIITQQAALVDAQHAADAALIQTKTDLAAEETACQAFVTASPTGTPAQSQACTTAVQAVQADQTALNADQAAVGTDESGLAGALSTLIASEQSAPTTTPAPVTTSPPSKAPPATTAPAPASRPAGPTASGPSASANSKRSSGAGSGASTSKGSGTGGSGTANGGSGDSGNSGSSGRSGSAVRPATPQQLAADQAQIDLANAELTQAQQNVDQASVVSPIAGTVATVSVTVGQSVQASTAADPQFVVVGSGADEVTAHVNDTTVGRIKVGDSVQVLPDGQSSPIAGSVAAIGMLSTSSPASYPVTIAISGDAPHLYAGGSVQDTIVLGSVKHVLTVPTSAVHNFAALHTVTVDNGGKTTTVPVVVGLVGPNRTQIVSGLKSTAVVVLANLDETLPTTTSTTTRGLGGHGRAFGGG</sequence>
<dbReference type="GO" id="GO:0030313">
    <property type="term" value="C:cell envelope"/>
    <property type="evidence" value="ECO:0007669"/>
    <property type="project" value="UniProtKB-SubCell"/>
</dbReference>
<evidence type="ECO:0000313" key="5">
    <source>
        <dbReference type="EMBL" id="PRZ42241.1"/>
    </source>
</evidence>
<evidence type="ECO:0000256" key="4">
    <source>
        <dbReference type="SAM" id="MobiDB-lite"/>
    </source>
</evidence>
<reference evidence="5 6" key="1">
    <citation type="submission" date="2018-03" db="EMBL/GenBank/DDBJ databases">
        <title>Genomic Encyclopedia of Archaeal and Bacterial Type Strains, Phase II (KMG-II): from individual species to whole genera.</title>
        <authorList>
            <person name="Goeker M."/>
        </authorList>
    </citation>
    <scope>NUCLEOTIDE SEQUENCE [LARGE SCALE GENOMIC DNA]</scope>
    <source>
        <strain evidence="5 6">DSM 100065</strain>
    </source>
</reference>
<dbReference type="Gene3D" id="2.40.30.170">
    <property type="match status" value="1"/>
</dbReference>
<comment type="subcellular location">
    <subcellularLocation>
        <location evidence="1">Cell envelope</location>
    </subcellularLocation>
</comment>
<feature type="coiled-coil region" evidence="3">
    <location>
        <begin position="332"/>
        <end position="359"/>
    </location>
</feature>
<feature type="region of interest" description="Disordered" evidence="4">
    <location>
        <begin position="538"/>
        <end position="557"/>
    </location>
</feature>
<dbReference type="SUPFAM" id="SSF111369">
    <property type="entry name" value="HlyD-like secretion proteins"/>
    <property type="match status" value="1"/>
</dbReference>
<proteinExistence type="predicted"/>
<dbReference type="InterPro" id="IPR050465">
    <property type="entry name" value="UPF0194_transport"/>
</dbReference>
<dbReference type="Gene3D" id="2.40.50.100">
    <property type="match status" value="2"/>
</dbReference>
<dbReference type="EMBL" id="PVUE01000006">
    <property type="protein sequence ID" value="PRZ42241.1"/>
    <property type="molecule type" value="Genomic_DNA"/>
</dbReference>
<dbReference type="Gene3D" id="1.10.287.470">
    <property type="entry name" value="Helix hairpin bin"/>
    <property type="match status" value="1"/>
</dbReference>
<evidence type="ECO:0000256" key="3">
    <source>
        <dbReference type="SAM" id="Coils"/>
    </source>
</evidence>
<gene>
    <name evidence="5" type="ORF">CLV47_106112</name>
</gene>
<dbReference type="Gene3D" id="2.40.420.20">
    <property type="match status" value="1"/>
</dbReference>
<dbReference type="Proteomes" id="UP000237752">
    <property type="component" value="Unassembled WGS sequence"/>
</dbReference>
<feature type="compositionally biased region" description="Low complexity" evidence="4">
    <location>
        <begin position="236"/>
        <end position="295"/>
    </location>
</feature>
<feature type="region of interest" description="Disordered" evidence="4">
    <location>
        <begin position="234"/>
        <end position="332"/>
    </location>
</feature>
<dbReference type="PANTHER" id="PTHR32347:SF23">
    <property type="entry name" value="BLL5650 PROTEIN"/>
    <property type="match status" value="1"/>
</dbReference>
<protein>
    <submittedName>
        <fullName evidence="5">HlyD family secretion protein</fullName>
    </submittedName>
</protein>
<comment type="caution">
    <text evidence="5">The sequence shown here is derived from an EMBL/GenBank/DDBJ whole genome shotgun (WGS) entry which is preliminary data.</text>
</comment>
<keyword evidence="6" id="KW-1185">Reference proteome</keyword>
<dbReference type="AlphaFoldDB" id="A0A2T1A0W0"/>
<evidence type="ECO:0000256" key="1">
    <source>
        <dbReference type="ARBA" id="ARBA00004196"/>
    </source>
</evidence>
<keyword evidence="2 3" id="KW-0175">Coiled coil</keyword>
<feature type="compositionally biased region" description="Gly residues" evidence="4">
    <location>
        <begin position="546"/>
        <end position="557"/>
    </location>
</feature>
<organism evidence="5 6">
    <name type="scientific">Antricoccus suffuscus</name>
    <dbReference type="NCBI Taxonomy" id="1629062"/>
    <lineage>
        <taxon>Bacteria</taxon>
        <taxon>Bacillati</taxon>
        <taxon>Actinomycetota</taxon>
        <taxon>Actinomycetes</taxon>
        <taxon>Geodermatophilales</taxon>
        <taxon>Antricoccaceae</taxon>
        <taxon>Antricoccus</taxon>
    </lineage>
</organism>
<accession>A0A2T1A0W0</accession>
<feature type="compositionally biased region" description="Gly residues" evidence="4">
    <location>
        <begin position="296"/>
        <end position="312"/>
    </location>
</feature>